<dbReference type="Gene3D" id="2.60.40.10">
    <property type="entry name" value="Immunoglobulins"/>
    <property type="match status" value="1"/>
</dbReference>
<keyword evidence="3" id="KW-0597">Phosphoprotein</keyword>
<dbReference type="InterPro" id="IPR013783">
    <property type="entry name" value="Ig-like_fold"/>
</dbReference>
<keyword evidence="4" id="KW-1015">Disulfide bond</keyword>
<dbReference type="InterPro" id="IPR036179">
    <property type="entry name" value="Ig-like_dom_sf"/>
</dbReference>
<dbReference type="InterPro" id="IPR052385">
    <property type="entry name" value="Obscurin/Obscurin-like_Reg"/>
</dbReference>
<keyword evidence="2" id="KW-0963">Cytoplasm</keyword>
<evidence type="ECO:0000256" key="2">
    <source>
        <dbReference type="ARBA" id="ARBA00022490"/>
    </source>
</evidence>
<sequence length="70" mass="7843">EPPLLFKQELQNEEVKEGKQVKLSCELSKAGTPVTWLKGDTVLCASDKYEFRQHGTVAELVIRDVRAVDA</sequence>
<dbReference type="SUPFAM" id="SSF48726">
    <property type="entry name" value="Immunoglobulin"/>
    <property type="match status" value="1"/>
</dbReference>
<proteinExistence type="predicted"/>
<evidence type="ECO:0000313" key="6">
    <source>
        <dbReference type="EMBL" id="NWR85614.1"/>
    </source>
</evidence>
<evidence type="ECO:0000256" key="4">
    <source>
        <dbReference type="ARBA" id="ARBA00023157"/>
    </source>
</evidence>
<dbReference type="Proteomes" id="UP000529852">
    <property type="component" value="Unassembled WGS sequence"/>
</dbReference>
<gene>
    <name evidence="6" type="primary">Obscn_5</name>
    <name evidence="6" type="ORF">FURFIG_R14924</name>
</gene>
<comment type="subcellular location">
    <subcellularLocation>
        <location evidence="1">Cytoplasm</location>
    </subcellularLocation>
</comment>
<name>A0A7K5AQI0_9FURN</name>
<comment type="caution">
    <text evidence="6">The sequence shown here is derived from an EMBL/GenBank/DDBJ whole genome shotgun (WGS) entry which is preliminary data.</text>
</comment>
<dbReference type="PANTHER" id="PTHR35971">
    <property type="entry name" value="SI:DKEY-31G6.6"/>
    <property type="match status" value="1"/>
</dbReference>
<evidence type="ECO:0000259" key="5">
    <source>
        <dbReference type="PROSITE" id="PS50835"/>
    </source>
</evidence>
<evidence type="ECO:0000256" key="3">
    <source>
        <dbReference type="ARBA" id="ARBA00022553"/>
    </source>
</evidence>
<dbReference type="GO" id="GO:0005737">
    <property type="term" value="C:cytoplasm"/>
    <property type="evidence" value="ECO:0007669"/>
    <property type="project" value="UniProtKB-SubCell"/>
</dbReference>
<organism evidence="6 7">
    <name type="scientific">Furnarius figulus</name>
    <dbReference type="NCBI Taxonomy" id="463165"/>
    <lineage>
        <taxon>Eukaryota</taxon>
        <taxon>Metazoa</taxon>
        <taxon>Chordata</taxon>
        <taxon>Craniata</taxon>
        <taxon>Vertebrata</taxon>
        <taxon>Euteleostomi</taxon>
        <taxon>Archelosauria</taxon>
        <taxon>Archosauria</taxon>
        <taxon>Dinosauria</taxon>
        <taxon>Saurischia</taxon>
        <taxon>Theropoda</taxon>
        <taxon>Coelurosauria</taxon>
        <taxon>Aves</taxon>
        <taxon>Neognathae</taxon>
        <taxon>Neoaves</taxon>
        <taxon>Telluraves</taxon>
        <taxon>Australaves</taxon>
        <taxon>Passeriformes</taxon>
        <taxon>Furnariidae</taxon>
        <taxon>Furnarius</taxon>
    </lineage>
</organism>
<dbReference type="Pfam" id="PF07679">
    <property type="entry name" value="I-set"/>
    <property type="match status" value="1"/>
</dbReference>
<accession>A0A7K5AQI0</accession>
<dbReference type="InterPro" id="IPR007110">
    <property type="entry name" value="Ig-like_dom"/>
</dbReference>
<dbReference type="InterPro" id="IPR013098">
    <property type="entry name" value="Ig_I-set"/>
</dbReference>
<dbReference type="AlphaFoldDB" id="A0A7K5AQI0"/>
<feature type="non-terminal residue" evidence="6">
    <location>
        <position position="70"/>
    </location>
</feature>
<evidence type="ECO:0000256" key="1">
    <source>
        <dbReference type="ARBA" id="ARBA00004496"/>
    </source>
</evidence>
<feature type="domain" description="Ig-like" evidence="5">
    <location>
        <begin position="2"/>
        <end position="70"/>
    </location>
</feature>
<dbReference type="PANTHER" id="PTHR35971:SF4">
    <property type="entry name" value="OBSCURIN"/>
    <property type="match status" value="1"/>
</dbReference>
<feature type="non-terminal residue" evidence="6">
    <location>
        <position position="1"/>
    </location>
</feature>
<reference evidence="6 7" key="1">
    <citation type="submission" date="2019-09" db="EMBL/GenBank/DDBJ databases">
        <title>Bird 10,000 Genomes (B10K) Project - Family phase.</title>
        <authorList>
            <person name="Zhang G."/>
        </authorList>
    </citation>
    <scope>NUCLEOTIDE SEQUENCE [LARGE SCALE GENOMIC DNA]</scope>
    <source>
        <strain evidence="6">B10K-DU-003-06</strain>
    </source>
</reference>
<evidence type="ECO:0000313" key="7">
    <source>
        <dbReference type="Proteomes" id="UP000529852"/>
    </source>
</evidence>
<protein>
    <submittedName>
        <fullName evidence="6">OBSCN protein</fullName>
    </submittedName>
</protein>
<dbReference type="EMBL" id="VYZD01000089">
    <property type="protein sequence ID" value="NWR85614.1"/>
    <property type="molecule type" value="Genomic_DNA"/>
</dbReference>
<dbReference type="PROSITE" id="PS50835">
    <property type="entry name" value="IG_LIKE"/>
    <property type="match status" value="1"/>
</dbReference>
<keyword evidence="7" id="KW-1185">Reference proteome</keyword>